<feature type="repeat" description="ANK" evidence="3">
    <location>
        <begin position="253"/>
        <end position="285"/>
    </location>
</feature>
<evidence type="ECO:0000256" key="3">
    <source>
        <dbReference type="PROSITE-ProRule" id="PRU00023"/>
    </source>
</evidence>
<sequence length="538" mass="57189">MKKFIYYFLLATVTGTYSLAAYSQTSVSNNLESINRQLITETRSANLSFVQNLIAQGADINASEVDGSTALLWATYQQNLEMVSVLLNAGANPNLSNRYGISPLLQSSRTGDGDAAMALLNAGADPFRTRANLETPLMAAASTGLYEVVERLLEFGADVNATEPFQNQTALMWSAEAGHTEIVESLIAAGAEIDVLTRTYEELTLHRSESGRQWVGFSQGGMTAVMYATREGHTDTVRLLAEAGADISHANPDGVTALMLAVINDRLDTAATLINYGANPNDGSMYELIQLHDATLSAVVSGDSTRPRRFYENETSPTELLALMIDAGGDPNYVSAHSLHADSMANTYVVDNSAYKTALGNKDIAMLNVLLESGRVDANFIGEGESLPLNIIMAGAGRGGFIFFAGFGQTSVKRYPSQRGVNGSIELLLEYGADVTAASPVGDTPLHIAAQTNAVDMIHRFHNLGADLNLDNAAGFTPLDAAMGERAPNPGGRGGFGGFRGGPRPQPEAITVLRELMNLPTLPTPDSISPEVNLSSNG</sequence>
<feature type="repeat" description="ANK" evidence="3">
    <location>
        <begin position="132"/>
        <end position="164"/>
    </location>
</feature>
<dbReference type="PANTHER" id="PTHR24173:SF74">
    <property type="entry name" value="ANKYRIN REPEAT DOMAIN-CONTAINING PROTEIN 16"/>
    <property type="match status" value="1"/>
</dbReference>
<dbReference type="InterPro" id="IPR036770">
    <property type="entry name" value="Ankyrin_rpt-contain_sf"/>
</dbReference>
<comment type="caution">
    <text evidence="6">The sequence shown here is derived from an EMBL/GenBank/DDBJ whole genome shotgun (WGS) entry which is preliminary data.</text>
</comment>
<dbReference type="Gene3D" id="1.25.40.20">
    <property type="entry name" value="Ankyrin repeat-containing domain"/>
    <property type="match status" value="3"/>
</dbReference>
<dbReference type="GO" id="GO:0000151">
    <property type="term" value="C:ubiquitin ligase complex"/>
    <property type="evidence" value="ECO:0007669"/>
    <property type="project" value="TreeGrafter"/>
</dbReference>
<dbReference type="Pfam" id="PF00023">
    <property type="entry name" value="Ank"/>
    <property type="match status" value="1"/>
</dbReference>
<feature type="compositionally biased region" description="Gly residues" evidence="4">
    <location>
        <begin position="491"/>
        <end position="501"/>
    </location>
</feature>
<keyword evidence="5" id="KW-0732">Signal</keyword>
<keyword evidence="2 3" id="KW-0040">ANK repeat</keyword>
<dbReference type="AlphaFoldDB" id="A0A2A5CFN9"/>
<feature type="chain" id="PRO_5012224318" evidence="5">
    <location>
        <begin position="21"/>
        <end position="538"/>
    </location>
</feature>
<feature type="repeat" description="ANK" evidence="3">
    <location>
        <begin position="66"/>
        <end position="98"/>
    </location>
</feature>
<dbReference type="SMART" id="SM00248">
    <property type="entry name" value="ANK"/>
    <property type="match status" value="9"/>
</dbReference>
<accession>A0A2A5CFN9</accession>
<keyword evidence="1" id="KW-0677">Repeat</keyword>
<dbReference type="PROSITE" id="PS50297">
    <property type="entry name" value="ANK_REP_REGION"/>
    <property type="match status" value="6"/>
</dbReference>
<dbReference type="GO" id="GO:0006511">
    <property type="term" value="P:ubiquitin-dependent protein catabolic process"/>
    <property type="evidence" value="ECO:0007669"/>
    <property type="project" value="TreeGrafter"/>
</dbReference>
<evidence type="ECO:0000256" key="5">
    <source>
        <dbReference type="SAM" id="SignalP"/>
    </source>
</evidence>
<organism evidence="6 7">
    <name type="scientific">SAR86 cluster bacterium</name>
    <dbReference type="NCBI Taxonomy" id="2030880"/>
    <lineage>
        <taxon>Bacteria</taxon>
        <taxon>Pseudomonadati</taxon>
        <taxon>Pseudomonadota</taxon>
        <taxon>Gammaproteobacteria</taxon>
        <taxon>SAR86 cluster</taxon>
    </lineage>
</organism>
<evidence type="ECO:0000256" key="2">
    <source>
        <dbReference type="ARBA" id="ARBA00023043"/>
    </source>
</evidence>
<dbReference type="Proteomes" id="UP000228987">
    <property type="component" value="Unassembled WGS sequence"/>
</dbReference>
<feature type="signal peptide" evidence="5">
    <location>
        <begin position="1"/>
        <end position="20"/>
    </location>
</feature>
<feature type="region of interest" description="Disordered" evidence="4">
    <location>
        <begin position="485"/>
        <end position="505"/>
    </location>
</feature>
<evidence type="ECO:0000313" key="6">
    <source>
        <dbReference type="EMBL" id="PCJ42679.1"/>
    </source>
</evidence>
<dbReference type="PROSITE" id="PS50088">
    <property type="entry name" value="ANK_REPEAT"/>
    <property type="match status" value="6"/>
</dbReference>
<proteinExistence type="predicted"/>
<feature type="repeat" description="ANK" evidence="3">
    <location>
        <begin position="220"/>
        <end position="252"/>
    </location>
</feature>
<evidence type="ECO:0000256" key="4">
    <source>
        <dbReference type="SAM" id="MobiDB-lite"/>
    </source>
</evidence>
<feature type="repeat" description="ANK" evidence="3">
    <location>
        <begin position="441"/>
        <end position="473"/>
    </location>
</feature>
<evidence type="ECO:0000313" key="7">
    <source>
        <dbReference type="Proteomes" id="UP000228987"/>
    </source>
</evidence>
<dbReference type="Pfam" id="PF12796">
    <property type="entry name" value="Ank_2"/>
    <property type="match status" value="3"/>
</dbReference>
<dbReference type="SUPFAM" id="SSF48403">
    <property type="entry name" value="Ankyrin repeat"/>
    <property type="match status" value="2"/>
</dbReference>
<dbReference type="EMBL" id="NVWI01000002">
    <property type="protein sequence ID" value="PCJ42679.1"/>
    <property type="molecule type" value="Genomic_DNA"/>
</dbReference>
<protein>
    <submittedName>
        <fullName evidence="6">Uncharacterized protein</fullName>
    </submittedName>
</protein>
<evidence type="ECO:0000256" key="1">
    <source>
        <dbReference type="ARBA" id="ARBA00022737"/>
    </source>
</evidence>
<dbReference type="PANTHER" id="PTHR24173">
    <property type="entry name" value="ANKYRIN REPEAT CONTAINING"/>
    <property type="match status" value="1"/>
</dbReference>
<feature type="repeat" description="ANK" evidence="3">
    <location>
        <begin position="166"/>
        <end position="198"/>
    </location>
</feature>
<name>A0A2A5CFN9_9GAMM</name>
<dbReference type="InterPro" id="IPR002110">
    <property type="entry name" value="Ankyrin_rpt"/>
</dbReference>
<gene>
    <name evidence="6" type="ORF">COA71_04010</name>
</gene>
<reference evidence="7" key="1">
    <citation type="submission" date="2017-08" db="EMBL/GenBank/DDBJ databases">
        <title>A dynamic microbial community with high functional redundancy inhabits the cold, oxic subseafloor aquifer.</title>
        <authorList>
            <person name="Tully B.J."/>
            <person name="Wheat C.G."/>
            <person name="Glazer B.T."/>
            <person name="Huber J.A."/>
        </authorList>
    </citation>
    <scope>NUCLEOTIDE SEQUENCE [LARGE SCALE GENOMIC DNA]</scope>
</reference>